<name>A0A8X6SDG5_TRICX</name>
<dbReference type="AlphaFoldDB" id="A0A8X6SDG5"/>
<reference evidence="1" key="1">
    <citation type="submission" date="2020-08" db="EMBL/GenBank/DDBJ databases">
        <title>Multicomponent nature underlies the extraordinary mechanical properties of spider dragline silk.</title>
        <authorList>
            <person name="Kono N."/>
            <person name="Nakamura H."/>
            <person name="Mori M."/>
            <person name="Yoshida Y."/>
            <person name="Ohtoshi R."/>
            <person name="Malay A.D."/>
            <person name="Moran D.A.P."/>
            <person name="Tomita M."/>
            <person name="Numata K."/>
            <person name="Arakawa K."/>
        </authorList>
    </citation>
    <scope>NUCLEOTIDE SEQUENCE</scope>
</reference>
<organism evidence="1 2">
    <name type="scientific">Trichonephila clavipes</name>
    <name type="common">Golden silk orbweaver</name>
    <name type="synonym">Nephila clavipes</name>
    <dbReference type="NCBI Taxonomy" id="2585209"/>
    <lineage>
        <taxon>Eukaryota</taxon>
        <taxon>Metazoa</taxon>
        <taxon>Ecdysozoa</taxon>
        <taxon>Arthropoda</taxon>
        <taxon>Chelicerata</taxon>
        <taxon>Arachnida</taxon>
        <taxon>Araneae</taxon>
        <taxon>Araneomorphae</taxon>
        <taxon>Entelegynae</taxon>
        <taxon>Araneoidea</taxon>
        <taxon>Nephilidae</taxon>
        <taxon>Trichonephila</taxon>
    </lineage>
</organism>
<sequence length="180" mass="20777">MSSSPTVTEKHLVEGADAYKICRGSKSSRWYGVLVWRVRCQPRCLPHHLIVLRYHEVSFDKPQEAFATSPHLCLIPSLRAVHFRKKLQIVAFFLHFVFELLRMRGVLLLGWIACWTVVCHCHDGRMDSEATTDMDEYLSDLLKEDFVFLSGKGKPAKFLFKGGEPVYVMVNHKCICYNSR</sequence>
<dbReference type="Proteomes" id="UP000887159">
    <property type="component" value="Unassembled WGS sequence"/>
</dbReference>
<protein>
    <submittedName>
        <fullName evidence="1">Uncharacterized protein</fullName>
    </submittedName>
</protein>
<evidence type="ECO:0000313" key="1">
    <source>
        <dbReference type="EMBL" id="GFY11549.1"/>
    </source>
</evidence>
<proteinExistence type="predicted"/>
<comment type="caution">
    <text evidence="1">The sequence shown here is derived from an EMBL/GenBank/DDBJ whole genome shotgun (WGS) entry which is preliminary data.</text>
</comment>
<evidence type="ECO:0000313" key="2">
    <source>
        <dbReference type="Proteomes" id="UP000887159"/>
    </source>
</evidence>
<gene>
    <name evidence="1" type="ORF">TNCV_4230181</name>
</gene>
<keyword evidence="2" id="KW-1185">Reference proteome</keyword>
<accession>A0A8X6SDG5</accession>
<dbReference type="EMBL" id="BMAU01021306">
    <property type="protein sequence ID" value="GFY11549.1"/>
    <property type="molecule type" value="Genomic_DNA"/>
</dbReference>